<dbReference type="Proteomes" id="UP000281752">
    <property type="component" value="Unassembled WGS sequence"/>
</dbReference>
<feature type="transmembrane region" description="Helical" evidence="1">
    <location>
        <begin position="12"/>
        <end position="34"/>
    </location>
</feature>
<dbReference type="Proteomes" id="UP000448762">
    <property type="component" value="Unassembled WGS sequence"/>
</dbReference>
<reference evidence="4 6" key="1">
    <citation type="submission" date="2017-05" db="EMBL/GenBank/DDBJ databases">
        <title>The Genome Sequence of Enterococcus faecium 7H8_DIV0219.</title>
        <authorList>
            <consortium name="The Broad Institute Genomics Platform"/>
            <consortium name="The Broad Institute Genomic Center for Infectious Diseases"/>
            <person name="Earl A."/>
            <person name="Manson A."/>
            <person name="Schwartman J."/>
            <person name="Gilmore M."/>
            <person name="Abouelleil A."/>
            <person name="Cao P."/>
            <person name="Chapman S."/>
            <person name="Cusick C."/>
            <person name="Shea T."/>
            <person name="Young S."/>
            <person name="Neafsey D."/>
            <person name="Nusbaum C."/>
            <person name="Birren B."/>
        </authorList>
    </citation>
    <scope>NUCLEOTIDE SEQUENCE [LARGE SCALE GENOMIC DNA]</scope>
    <source>
        <strain evidence="4 6">7H8_DIV0219</strain>
    </source>
</reference>
<evidence type="ECO:0000313" key="8">
    <source>
        <dbReference type="Proteomes" id="UP000281752"/>
    </source>
</evidence>
<feature type="transmembrane region" description="Helical" evidence="1">
    <location>
        <begin position="54"/>
        <end position="75"/>
    </location>
</feature>
<keyword evidence="1" id="KW-0812">Transmembrane</keyword>
<dbReference type="EMBL" id="QOVC01000001">
    <property type="protein sequence ID" value="KAA0692985.1"/>
    <property type="molecule type" value="Genomic_DNA"/>
</dbReference>
<evidence type="ECO:0000313" key="7">
    <source>
        <dbReference type="Proteomes" id="UP000275747"/>
    </source>
</evidence>
<dbReference type="EMBL" id="CP033041">
    <property type="protein sequence ID" value="AYM73042.1"/>
    <property type="molecule type" value="Genomic_DNA"/>
</dbReference>
<sequence length="80" mass="8690">MDIGISIVNEGILILGAIGFLLWLIIFGLVLFSVLKRTRKKYSFDKGGAKVAPLVIALVLLVVLAGYMGVIVYQLSVVRI</sequence>
<reference evidence="2 7" key="3">
    <citation type="submission" date="2018-10" db="EMBL/GenBank/DDBJ databases">
        <title>Escaping from acidified nitrite in gastric host defense: Transcriptomic basis for resistance to free nitrous acid in Enterococcus faecalis.</title>
        <authorList>
            <person name="Yu Z."/>
            <person name="Shi D."/>
            <person name="Liu W."/>
            <person name="Meng F."/>
        </authorList>
    </citation>
    <scope>NUCLEOTIDE SEQUENCE [LARGE SCALE GENOMIC DNA]</scope>
    <source>
        <strain evidence="2 7">JE1</strain>
    </source>
</reference>
<evidence type="ECO:0000256" key="1">
    <source>
        <dbReference type="SAM" id="Phobius"/>
    </source>
</evidence>
<evidence type="ECO:0000313" key="2">
    <source>
        <dbReference type="EMBL" id="AYM73042.1"/>
    </source>
</evidence>
<accession>A0A133MPA8</accession>
<dbReference type="Proteomes" id="UP000194885">
    <property type="component" value="Unassembled WGS sequence"/>
</dbReference>
<dbReference type="GeneID" id="66497569"/>
<dbReference type="EMBL" id="NGKW01000002">
    <property type="protein sequence ID" value="OTN94967.1"/>
    <property type="molecule type" value="Genomic_DNA"/>
</dbReference>
<evidence type="ECO:0000313" key="9">
    <source>
        <dbReference type="Proteomes" id="UP000448762"/>
    </source>
</evidence>
<reference evidence="5 8" key="4">
    <citation type="submission" date="2018-10" db="EMBL/GenBank/DDBJ databases">
        <title>Genotypes and phenotypes of Enterococci isolated from broiler chickens.</title>
        <authorList>
            <person name="Muhammad A.R."/>
            <person name="Diarra M.S."/>
        </authorList>
    </citation>
    <scope>NUCLEOTIDE SEQUENCE [LARGE SCALE GENOMIC DNA]</scope>
    <source>
        <strain evidence="5 8">P5 C A 35</strain>
    </source>
</reference>
<evidence type="ECO:0000313" key="4">
    <source>
        <dbReference type="EMBL" id="OTN94967.1"/>
    </source>
</evidence>
<evidence type="ECO:0000313" key="3">
    <source>
        <dbReference type="EMBL" id="KAA0692985.1"/>
    </source>
</evidence>
<dbReference type="Proteomes" id="UP000275747">
    <property type="component" value="Chromosome"/>
</dbReference>
<dbReference type="AlphaFoldDB" id="A0A133MPA8"/>
<dbReference type="EMBL" id="RKNM01000005">
    <property type="protein sequence ID" value="ROX57068.1"/>
    <property type="molecule type" value="Genomic_DNA"/>
</dbReference>
<proteinExistence type="predicted"/>
<keyword evidence="1" id="KW-1133">Transmembrane helix</keyword>
<reference evidence="3 9" key="2">
    <citation type="submission" date="2018-07" db="EMBL/GenBank/DDBJ databases">
        <title>High quality draft genome sequencing of Enterococcus faecium exhibiting probiotic potential isolated from mucus of freshwater fish.</title>
        <authorList>
            <person name="El-Jeni R."/>
            <person name="Ghedira K."/>
            <person name="Abdelhak S."/>
            <person name="El-Bour M."/>
            <person name="Bouhaouala-Zahar B."/>
        </authorList>
    </citation>
    <scope>NUCLEOTIDE SEQUENCE [LARGE SCALE GENOMIC DNA]</scope>
    <source>
        <strain evidence="3 9">R.A73</strain>
    </source>
</reference>
<evidence type="ECO:0000313" key="5">
    <source>
        <dbReference type="EMBL" id="ROX57068.1"/>
    </source>
</evidence>
<protein>
    <submittedName>
        <fullName evidence="4">Uncharacterized protein</fullName>
    </submittedName>
</protein>
<evidence type="ECO:0000313" key="6">
    <source>
        <dbReference type="Proteomes" id="UP000194885"/>
    </source>
</evidence>
<name>A0A133MPA8_ENTFC</name>
<dbReference type="RefSeq" id="WP_002329193.1">
    <property type="nucleotide sequence ID" value="NZ_CABGIO010000003.1"/>
</dbReference>
<organism evidence="4 6">
    <name type="scientific">Enterococcus faecium</name>
    <name type="common">Streptococcus faecium</name>
    <dbReference type="NCBI Taxonomy" id="1352"/>
    <lineage>
        <taxon>Bacteria</taxon>
        <taxon>Bacillati</taxon>
        <taxon>Bacillota</taxon>
        <taxon>Bacilli</taxon>
        <taxon>Lactobacillales</taxon>
        <taxon>Enterococcaceae</taxon>
        <taxon>Enterococcus</taxon>
    </lineage>
</organism>
<keyword evidence="1" id="KW-0472">Membrane</keyword>
<gene>
    <name evidence="4" type="ORF">A5810_001213</name>
    <name evidence="2" type="ORF">D9Z05_07125</name>
    <name evidence="3" type="ORF">DTX73_01765</name>
    <name evidence="5" type="ORF">EGW36_05850</name>
</gene>